<dbReference type="GO" id="GO:1990904">
    <property type="term" value="C:ribonucleoprotein complex"/>
    <property type="evidence" value="ECO:0007669"/>
    <property type="project" value="UniProtKB-KW"/>
</dbReference>
<proteinExistence type="inferred from homology"/>
<dbReference type="Pfam" id="PF01245">
    <property type="entry name" value="Ribosomal_L19"/>
    <property type="match status" value="1"/>
</dbReference>
<name>A0AAV1DYV8_OLDCO</name>
<sequence length="240" mass="27525">MQSICRNAQRAGSQTINYWKLGCFKPLRDSDPIMKATLGLSFKTFQNMEFATKSAFLMPFHNIGTSQAAKPFSEYTLSVAQMANHRSSQTCFSTMENAGVNVPLNNSDVPQRIKMKRLDKTARHIMQILDKEAVEDVKSKREIPDIRPGYFVQLKVEVPENKRRVSTVKGVVIARRNAGLNTTFRLRRSEAGVGFESLFLLYSPNIKEIKILDKKKVRRAKLYYLRDKMNAMTALKKKRR</sequence>
<gene>
    <name evidence="4" type="ORF">OLC1_LOCUS20070</name>
</gene>
<dbReference type="InterPro" id="IPR038657">
    <property type="entry name" value="Ribosomal_bL19_sf"/>
</dbReference>
<evidence type="ECO:0000313" key="4">
    <source>
        <dbReference type="EMBL" id="CAI9112977.1"/>
    </source>
</evidence>
<dbReference type="NCBIfam" id="TIGR01024">
    <property type="entry name" value="rplS_bact"/>
    <property type="match status" value="1"/>
</dbReference>
<dbReference type="PANTHER" id="PTHR15680">
    <property type="entry name" value="RIBOSOMAL PROTEIN L19"/>
    <property type="match status" value="1"/>
</dbReference>
<dbReference type="InterPro" id="IPR008991">
    <property type="entry name" value="Translation_prot_SH3-like_sf"/>
</dbReference>
<evidence type="ECO:0000313" key="5">
    <source>
        <dbReference type="Proteomes" id="UP001161247"/>
    </source>
</evidence>
<comment type="similarity">
    <text evidence="1">Belongs to the bacterial ribosomal protein bL19 family.</text>
</comment>
<dbReference type="GO" id="GO:0006412">
    <property type="term" value="P:translation"/>
    <property type="evidence" value="ECO:0007669"/>
    <property type="project" value="InterPro"/>
</dbReference>
<organism evidence="4 5">
    <name type="scientific">Oldenlandia corymbosa var. corymbosa</name>
    <dbReference type="NCBI Taxonomy" id="529605"/>
    <lineage>
        <taxon>Eukaryota</taxon>
        <taxon>Viridiplantae</taxon>
        <taxon>Streptophyta</taxon>
        <taxon>Embryophyta</taxon>
        <taxon>Tracheophyta</taxon>
        <taxon>Spermatophyta</taxon>
        <taxon>Magnoliopsida</taxon>
        <taxon>eudicotyledons</taxon>
        <taxon>Gunneridae</taxon>
        <taxon>Pentapetalae</taxon>
        <taxon>asterids</taxon>
        <taxon>lamiids</taxon>
        <taxon>Gentianales</taxon>
        <taxon>Rubiaceae</taxon>
        <taxon>Rubioideae</taxon>
        <taxon>Spermacoceae</taxon>
        <taxon>Hedyotis-Oldenlandia complex</taxon>
        <taxon>Oldenlandia</taxon>
    </lineage>
</organism>
<dbReference type="AlphaFoldDB" id="A0AAV1DYV8"/>
<keyword evidence="5" id="KW-1185">Reference proteome</keyword>
<dbReference type="PRINTS" id="PR00061">
    <property type="entry name" value="RIBOSOMALL19"/>
</dbReference>
<dbReference type="EMBL" id="OX459124">
    <property type="protein sequence ID" value="CAI9112977.1"/>
    <property type="molecule type" value="Genomic_DNA"/>
</dbReference>
<dbReference type="FunFam" id="2.30.30.790:FF:000003">
    <property type="entry name" value="50S ribosomal protein L19, chloroplastic"/>
    <property type="match status" value="1"/>
</dbReference>
<reference evidence="4" key="1">
    <citation type="submission" date="2023-03" db="EMBL/GenBank/DDBJ databases">
        <authorList>
            <person name="Julca I."/>
        </authorList>
    </citation>
    <scope>NUCLEOTIDE SEQUENCE</scope>
</reference>
<dbReference type="GO" id="GO:0005840">
    <property type="term" value="C:ribosome"/>
    <property type="evidence" value="ECO:0007669"/>
    <property type="project" value="UniProtKB-KW"/>
</dbReference>
<protein>
    <submittedName>
        <fullName evidence="4">OLC1v1013494C2</fullName>
    </submittedName>
</protein>
<evidence type="ECO:0000256" key="2">
    <source>
        <dbReference type="ARBA" id="ARBA00022980"/>
    </source>
</evidence>
<dbReference type="InterPro" id="IPR001857">
    <property type="entry name" value="Ribosomal_bL19"/>
</dbReference>
<keyword evidence="2" id="KW-0689">Ribosomal protein</keyword>
<dbReference type="Proteomes" id="UP001161247">
    <property type="component" value="Chromosome 7"/>
</dbReference>
<dbReference type="SUPFAM" id="SSF50104">
    <property type="entry name" value="Translation proteins SH3-like domain"/>
    <property type="match status" value="1"/>
</dbReference>
<evidence type="ECO:0000256" key="3">
    <source>
        <dbReference type="ARBA" id="ARBA00023274"/>
    </source>
</evidence>
<dbReference type="GO" id="GO:0003735">
    <property type="term" value="F:structural constituent of ribosome"/>
    <property type="evidence" value="ECO:0007669"/>
    <property type="project" value="InterPro"/>
</dbReference>
<dbReference type="PANTHER" id="PTHR15680:SF9">
    <property type="entry name" value="LARGE RIBOSOMAL SUBUNIT PROTEIN BL19M"/>
    <property type="match status" value="1"/>
</dbReference>
<evidence type="ECO:0000256" key="1">
    <source>
        <dbReference type="ARBA" id="ARBA00005781"/>
    </source>
</evidence>
<accession>A0AAV1DYV8</accession>
<keyword evidence="3" id="KW-0687">Ribonucleoprotein</keyword>
<dbReference type="Gene3D" id="2.30.30.790">
    <property type="match status" value="1"/>
</dbReference>